<accession>A0A2N3I372</accession>
<evidence type="ECO:0000313" key="6">
    <source>
        <dbReference type="EMBL" id="PKQ64703.1"/>
    </source>
</evidence>
<dbReference type="Proteomes" id="UP000233387">
    <property type="component" value="Unassembled WGS sequence"/>
</dbReference>
<protein>
    <submittedName>
        <fullName evidence="6">Amino acid permease</fullName>
    </submittedName>
</protein>
<evidence type="ECO:0000313" key="7">
    <source>
        <dbReference type="Proteomes" id="UP000233387"/>
    </source>
</evidence>
<keyword evidence="4 5" id="KW-0472">Membrane</keyword>
<comment type="subcellular location">
    <subcellularLocation>
        <location evidence="1">Membrane</location>
        <topology evidence="1">Multi-pass membrane protein</topology>
    </subcellularLocation>
</comment>
<feature type="transmembrane region" description="Helical" evidence="5">
    <location>
        <begin position="160"/>
        <end position="179"/>
    </location>
</feature>
<comment type="caution">
    <text evidence="6">The sequence shown here is derived from an EMBL/GenBank/DDBJ whole genome shotgun (WGS) entry which is preliminary data.</text>
</comment>
<feature type="transmembrane region" description="Helical" evidence="5">
    <location>
        <begin position="238"/>
        <end position="260"/>
    </location>
</feature>
<keyword evidence="2 5" id="KW-0812">Transmembrane</keyword>
<feature type="transmembrane region" description="Helical" evidence="5">
    <location>
        <begin position="12"/>
        <end position="35"/>
    </location>
</feature>
<dbReference type="PANTHER" id="PTHR11785">
    <property type="entry name" value="AMINO ACID TRANSPORTER"/>
    <property type="match status" value="1"/>
</dbReference>
<feature type="transmembrane region" description="Helical" evidence="5">
    <location>
        <begin position="439"/>
        <end position="458"/>
    </location>
</feature>
<feature type="transmembrane region" description="Helical" evidence="5">
    <location>
        <begin position="130"/>
        <end position="148"/>
    </location>
</feature>
<feature type="transmembrane region" description="Helical" evidence="5">
    <location>
        <begin position="392"/>
        <end position="413"/>
    </location>
</feature>
<dbReference type="PANTHER" id="PTHR11785:SF512">
    <property type="entry name" value="SOBREMESA, ISOFORM B"/>
    <property type="match status" value="1"/>
</dbReference>
<dbReference type="AlphaFoldDB" id="A0A2N3I372"/>
<name>A0A2N3I372_9BACT</name>
<dbReference type="RefSeq" id="WP_101359848.1">
    <property type="nucleotide sequence ID" value="NZ_NKXO01000065.1"/>
</dbReference>
<gene>
    <name evidence="6" type="ORF">Rain11_2590</name>
</gene>
<evidence type="ECO:0000256" key="1">
    <source>
        <dbReference type="ARBA" id="ARBA00004141"/>
    </source>
</evidence>
<evidence type="ECO:0000256" key="5">
    <source>
        <dbReference type="SAM" id="Phobius"/>
    </source>
</evidence>
<feature type="transmembrane region" description="Helical" evidence="5">
    <location>
        <begin position="287"/>
        <end position="310"/>
    </location>
</feature>
<dbReference type="Gene3D" id="1.20.1740.10">
    <property type="entry name" value="Amino acid/polyamine transporter I"/>
    <property type="match status" value="1"/>
</dbReference>
<evidence type="ECO:0000256" key="3">
    <source>
        <dbReference type="ARBA" id="ARBA00022989"/>
    </source>
</evidence>
<dbReference type="GO" id="GO:0015179">
    <property type="term" value="F:L-amino acid transmembrane transporter activity"/>
    <property type="evidence" value="ECO:0007669"/>
    <property type="project" value="TreeGrafter"/>
</dbReference>
<dbReference type="InterPro" id="IPR002293">
    <property type="entry name" value="AA/rel_permease1"/>
</dbReference>
<organism evidence="6 7">
    <name type="scientific">Raineya orbicola</name>
    <dbReference type="NCBI Taxonomy" id="2016530"/>
    <lineage>
        <taxon>Bacteria</taxon>
        <taxon>Pseudomonadati</taxon>
        <taxon>Bacteroidota</taxon>
        <taxon>Cytophagia</taxon>
        <taxon>Cytophagales</taxon>
        <taxon>Raineyaceae</taxon>
        <taxon>Raineya</taxon>
    </lineage>
</organism>
<proteinExistence type="predicted"/>
<dbReference type="EMBL" id="NKXO01000065">
    <property type="protein sequence ID" value="PKQ64703.1"/>
    <property type="molecule type" value="Genomic_DNA"/>
</dbReference>
<dbReference type="PIRSF" id="PIRSF006060">
    <property type="entry name" value="AA_transporter"/>
    <property type="match status" value="1"/>
</dbReference>
<keyword evidence="7" id="KW-1185">Reference proteome</keyword>
<evidence type="ECO:0000256" key="2">
    <source>
        <dbReference type="ARBA" id="ARBA00022692"/>
    </source>
</evidence>
<dbReference type="OrthoDB" id="9810109at2"/>
<feature type="transmembrane region" description="Helical" evidence="5">
    <location>
        <begin position="47"/>
        <end position="67"/>
    </location>
</feature>
<dbReference type="GO" id="GO:0016020">
    <property type="term" value="C:membrane"/>
    <property type="evidence" value="ECO:0007669"/>
    <property type="project" value="UniProtKB-SubCell"/>
</dbReference>
<evidence type="ECO:0000256" key="4">
    <source>
        <dbReference type="ARBA" id="ARBA00023136"/>
    </source>
</evidence>
<dbReference type="Pfam" id="PF13520">
    <property type="entry name" value="AA_permease_2"/>
    <property type="match status" value="1"/>
</dbReference>
<feature type="transmembrane region" description="Helical" evidence="5">
    <location>
        <begin position="356"/>
        <end position="380"/>
    </location>
</feature>
<feature type="transmembrane region" description="Helical" evidence="5">
    <location>
        <begin position="88"/>
        <end position="110"/>
    </location>
</feature>
<sequence>MSQTSQSQAQISFLTAVSIVIANMIGAGVFTSLGFQALDIKSVFPLLLLWIVGGIIALCGAFNYGELAARMPRSGGEYHYLSQIYHRGFGFLSGWVSATVGFAAPIALAAMALGEYASDAIFASKNEYPTFQKIIAVATILVISFIHATDIKKGSFFQQYSTAIKLLLISVFILAGLLITPTPQSITILPQSNDWNYVWQPAFAVSLAYVSFAYSGWNASAYLAGEIENPRKNVPKSLFLGTMIVMLAYVLLNFVFLYTAPIEQLAGKLDVGYESAMMIFGKAGGKIMASMIALLLVSSISAMVFAGPRVTKAIGEDFEIFKRIATTNAKGVPVSAIFLQSGIAIVLVLTSSFNDVLYAIAFVLEIFTISTVLGVFVLRFRQKETFLAYKAWGYPITTLIFIAGTAWTMFFLFEQRIFPSLKAVLGIDLHPEKSYISQAMPAILAIGSLLSGFVVFLISDKINQKRLQEKKV</sequence>
<feature type="transmembrane region" description="Helical" evidence="5">
    <location>
        <begin position="331"/>
        <end position="350"/>
    </location>
</feature>
<keyword evidence="3 5" id="KW-1133">Transmembrane helix</keyword>
<feature type="transmembrane region" description="Helical" evidence="5">
    <location>
        <begin position="199"/>
        <end position="217"/>
    </location>
</feature>
<dbReference type="InterPro" id="IPR050598">
    <property type="entry name" value="AminoAcid_Transporter"/>
</dbReference>
<reference evidence="6 7" key="1">
    <citation type="submission" date="2017-06" db="EMBL/GenBank/DDBJ databases">
        <title>Raineya orbicola gen. nov., sp. nov. a slightly thermophilic bacterium of the phylum Bacteroidetes and the description of Raineyaceae fam. nov.</title>
        <authorList>
            <person name="Albuquerque L."/>
            <person name="Polonia A.R.M."/>
            <person name="Barroso C."/>
            <person name="Froufe H.J.C."/>
            <person name="Lage O."/>
            <person name="Lobo-Da-Cunha A."/>
            <person name="Egas C."/>
            <person name="Da Costa M.S."/>
        </authorList>
    </citation>
    <scope>NUCLEOTIDE SEQUENCE [LARGE SCALE GENOMIC DNA]</scope>
    <source>
        <strain evidence="6 7">SPSPC-11</strain>
    </source>
</reference>